<feature type="transmembrane region" description="Helical" evidence="1">
    <location>
        <begin position="77"/>
        <end position="94"/>
    </location>
</feature>
<keyword evidence="1" id="KW-0472">Membrane</keyword>
<name>A0A931BKX9_9BACT</name>
<comment type="caution">
    <text evidence="2">The sequence shown here is derived from an EMBL/GenBank/DDBJ whole genome shotgun (WGS) entry which is preliminary data.</text>
</comment>
<evidence type="ECO:0000313" key="2">
    <source>
        <dbReference type="EMBL" id="MBF9143242.1"/>
    </source>
</evidence>
<keyword evidence="3" id="KW-1185">Reference proteome</keyword>
<reference evidence="2 3" key="1">
    <citation type="submission" date="2020-11" db="EMBL/GenBank/DDBJ databases">
        <authorList>
            <person name="Kim M.K."/>
        </authorList>
    </citation>
    <scope>NUCLEOTIDE SEQUENCE [LARGE SCALE GENOMIC DNA]</scope>
    <source>
        <strain evidence="2 3">BT439</strain>
    </source>
</reference>
<organism evidence="2 3">
    <name type="scientific">Hymenobacter properus</name>
    <dbReference type="NCBI Taxonomy" id="2791026"/>
    <lineage>
        <taxon>Bacteria</taxon>
        <taxon>Pseudomonadati</taxon>
        <taxon>Bacteroidota</taxon>
        <taxon>Cytophagia</taxon>
        <taxon>Cytophagales</taxon>
        <taxon>Hymenobacteraceae</taxon>
        <taxon>Hymenobacter</taxon>
    </lineage>
</organism>
<dbReference type="EMBL" id="JADQDP010000003">
    <property type="protein sequence ID" value="MBF9143242.1"/>
    <property type="molecule type" value="Genomic_DNA"/>
</dbReference>
<protein>
    <submittedName>
        <fullName evidence="2">Uncharacterized protein</fullName>
    </submittedName>
</protein>
<feature type="transmembrane region" description="Helical" evidence="1">
    <location>
        <begin position="44"/>
        <end position="65"/>
    </location>
</feature>
<keyword evidence="1" id="KW-0812">Transmembrane</keyword>
<feature type="transmembrane region" description="Helical" evidence="1">
    <location>
        <begin position="20"/>
        <end position="38"/>
    </location>
</feature>
<evidence type="ECO:0000313" key="3">
    <source>
        <dbReference type="Proteomes" id="UP000645610"/>
    </source>
</evidence>
<keyword evidence="1" id="KW-1133">Transmembrane helix</keyword>
<sequence>MSSPPEPASSSTAYAGVWRLNGIVWGLLLLLALAAFGWGAYGGLAAFLLLPVVAGVGMVANLGLFFSNAVCYRFRQAVLYGLSFALLAVAFFWLRDFVGNNIPGKIGG</sequence>
<dbReference type="RefSeq" id="WP_196287552.1">
    <property type="nucleotide sequence ID" value="NZ_JADQDP010000003.1"/>
</dbReference>
<evidence type="ECO:0000256" key="1">
    <source>
        <dbReference type="SAM" id="Phobius"/>
    </source>
</evidence>
<accession>A0A931BKX9</accession>
<proteinExistence type="predicted"/>
<dbReference type="AlphaFoldDB" id="A0A931BKX9"/>
<gene>
    <name evidence="2" type="ORF">I2I01_16465</name>
</gene>
<dbReference type="Proteomes" id="UP000645610">
    <property type="component" value="Unassembled WGS sequence"/>
</dbReference>